<feature type="region of interest" description="Disordered" evidence="1">
    <location>
        <begin position="22"/>
        <end position="46"/>
    </location>
</feature>
<feature type="compositionally biased region" description="Basic and acidic residues" evidence="1">
    <location>
        <begin position="23"/>
        <end position="37"/>
    </location>
</feature>
<dbReference type="AlphaFoldDB" id="A0A430KRE3"/>
<gene>
    <name evidence="2" type="ORF">EH243_08015</name>
</gene>
<dbReference type="OrthoDB" id="10004993at2"/>
<reference evidence="2 3" key="1">
    <citation type="submission" date="2018-11" db="EMBL/GenBank/DDBJ databases">
        <title>The draft genome sequence of Amphritea opalescens ANRC-JH13T.</title>
        <authorList>
            <person name="Fang Z."/>
            <person name="Zhang Y."/>
            <person name="Han X."/>
        </authorList>
    </citation>
    <scope>NUCLEOTIDE SEQUENCE [LARGE SCALE GENOMIC DNA]</scope>
    <source>
        <strain evidence="2 3">ANRC-JH13</strain>
    </source>
</reference>
<evidence type="ECO:0000256" key="1">
    <source>
        <dbReference type="SAM" id="MobiDB-lite"/>
    </source>
</evidence>
<proteinExistence type="predicted"/>
<keyword evidence="3" id="KW-1185">Reference proteome</keyword>
<protein>
    <submittedName>
        <fullName evidence="2">Uncharacterized protein</fullName>
    </submittedName>
</protein>
<dbReference type="RefSeq" id="WP_126158138.1">
    <property type="nucleotide sequence ID" value="NZ_RQXW01000006.1"/>
</dbReference>
<name>A0A430KRE3_9GAMM</name>
<sequence length="80" mass="8939">MRLIVLMVVVLIVGLLTLQQMAPKDEPSVSTEPHDAAEDSTIPAVPTRPNEIKQFSQDMDQYIQDEMAKRVEAMEAATKQ</sequence>
<accession>A0A430KRE3</accession>
<dbReference type="Proteomes" id="UP000283087">
    <property type="component" value="Unassembled WGS sequence"/>
</dbReference>
<organism evidence="2 3">
    <name type="scientific">Amphritea opalescens</name>
    <dbReference type="NCBI Taxonomy" id="2490544"/>
    <lineage>
        <taxon>Bacteria</taxon>
        <taxon>Pseudomonadati</taxon>
        <taxon>Pseudomonadota</taxon>
        <taxon>Gammaproteobacteria</taxon>
        <taxon>Oceanospirillales</taxon>
        <taxon>Oceanospirillaceae</taxon>
        <taxon>Amphritea</taxon>
    </lineage>
</organism>
<evidence type="ECO:0000313" key="2">
    <source>
        <dbReference type="EMBL" id="RTE66065.1"/>
    </source>
</evidence>
<dbReference type="EMBL" id="RQXW01000006">
    <property type="protein sequence ID" value="RTE66065.1"/>
    <property type="molecule type" value="Genomic_DNA"/>
</dbReference>
<evidence type="ECO:0000313" key="3">
    <source>
        <dbReference type="Proteomes" id="UP000283087"/>
    </source>
</evidence>
<comment type="caution">
    <text evidence="2">The sequence shown here is derived from an EMBL/GenBank/DDBJ whole genome shotgun (WGS) entry which is preliminary data.</text>
</comment>